<evidence type="ECO:0000313" key="2">
    <source>
        <dbReference type="Proteomes" id="UP000031967"/>
    </source>
</evidence>
<protein>
    <submittedName>
        <fullName evidence="1">Uncharacterized protein</fullName>
    </submittedName>
</protein>
<sequence>MSANSKIEWTDHTFNPWVGCMKVSPACDHCYAEAWAKRTGQVDLWRGRRHRTSLQNWNQPRKWNQRHKHFFAEHGRKQRVFCASLSDVFDNSVPEKWRDDLWQLIRDTPNLDWLLLTKRPQNIAKMLPADWGAGYPNVWLGTTVENQAEADRRIPLLLQTPAAVRFLSCEPLLGAVNLVQTGAMGCNCPDVELTNGTTEESCSGQCTFYKNAIDKLGRIDWVIVGGESGPGARPMHPDWARDIRDQCAAAAVPFFFKQWGEWRESVPGEIISGRQQSMIVYGHKKNVGVLRFGKKSAGRILDGRIWGDFPIVRGS</sequence>
<evidence type="ECO:0000313" key="1">
    <source>
        <dbReference type="EMBL" id="KIL37951.1"/>
    </source>
</evidence>
<dbReference type="EMBL" id="JXAK01000085">
    <property type="protein sequence ID" value="KIL37951.1"/>
    <property type="molecule type" value="Genomic_DNA"/>
</dbReference>
<gene>
    <name evidence="1" type="ORF">SD70_29625</name>
</gene>
<organism evidence="1 2">
    <name type="scientific">Gordoniibacillus kamchatkensis</name>
    <dbReference type="NCBI Taxonomy" id="1590651"/>
    <lineage>
        <taxon>Bacteria</taxon>
        <taxon>Bacillati</taxon>
        <taxon>Bacillota</taxon>
        <taxon>Bacilli</taxon>
        <taxon>Bacillales</taxon>
        <taxon>Paenibacillaceae</taxon>
        <taxon>Gordoniibacillus</taxon>
    </lineage>
</organism>
<keyword evidence="2" id="KW-1185">Reference proteome</keyword>
<proteinExistence type="predicted"/>
<dbReference type="Proteomes" id="UP000031967">
    <property type="component" value="Unassembled WGS sequence"/>
</dbReference>
<dbReference type="Pfam" id="PF07505">
    <property type="entry name" value="DUF5131"/>
    <property type="match status" value="1"/>
</dbReference>
<name>A0ABR5AA73_9BACL</name>
<accession>A0ABR5AA73</accession>
<dbReference type="RefSeq" id="WP_041052160.1">
    <property type="nucleotide sequence ID" value="NZ_JXAK01000085.1"/>
</dbReference>
<reference evidence="1 2" key="1">
    <citation type="submission" date="2014-12" db="EMBL/GenBank/DDBJ databases">
        <title>Draft genome sequence of Paenibacillus kamchatkensis strain B-2647.</title>
        <authorList>
            <person name="Karlyshev A.V."/>
            <person name="Kudryashova E.B."/>
        </authorList>
    </citation>
    <scope>NUCLEOTIDE SEQUENCE [LARGE SCALE GENOMIC DNA]</scope>
    <source>
        <strain evidence="1 2">VKM B-2647</strain>
    </source>
</reference>
<comment type="caution">
    <text evidence="1">The sequence shown here is derived from an EMBL/GenBank/DDBJ whole genome shotgun (WGS) entry which is preliminary data.</text>
</comment>
<dbReference type="InterPro" id="IPR011101">
    <property type="entry name" value="DUF5131"/>
</dbReference>